<dbReference type="GO" id="GO:0003824">
    <property type="term" value="F:catalytic activity"/>
    <property type="evidence" value="ECO:0007669"/>
    <property type="project" value="InterPro"/>
</dbReference>
<feature type="non-terminal residue" evidence="2">
    <location>
        <position position="1"/>
    </location>
</feature>
<accession>A0A8D9HJF8</accession>
<evidence type="ECO:0000313" key="2">
    <source>
        <dbReference type="EMBL" id="CAG7900630.1"/>
    </source>
</evidence>
<name>A0A8D9HJF8_BRACM</name>
<proteinExistence type="predicted"/>
<organism evidence="2 3">
    <name type="scientific">Brassica campestris</name>
    <name type="common">Field mustard</name>
    <dbReference type="NCBI Taxonomy" id="3711"/>
    <lineage>
        <taxon>Eukaryota</taxon>
        <taxon>Viridiplantae</taxon>
        <taxon>Streptophyta</taxon>
        <taxon>Embryophyta</taxon>
        <taxon>Tracheophyta</taxon>
        <taxon>Spermatophyta</taxon>
        <taxon>Magnoliopsida</taxon>
        <taxon>eudicotyledons</taxon>
        <taxon>Gunneridae</taxon>
        <taxon>Pentapetalae</taxon>
        <taxon>rosids</taxon>
        <taxon>malvids</taxon>
        <taxon>Brassicales</taxon>
        <taxon>Brassicaceae</taxon>
        <taxon>Brassiceae</taxon>
        <taxon>Brassica</taxon>
    </lineage>
</organism>
<gene>
    <name evidence="2" type="ORF">BRAPAZ1V2_A07P02740.2</name>
</gene>
<protein>
    <recommendedName>
        <fullName evidence="1">Endonuclease/exonuclease/phosphatase domain-containing protein</fullName>
    </recommendedName>
</protein>
<dbReference type="Gramene" id="A07p02740.2_BraZ1">
    <property type="protein sequence ID" value="A07p02740.2_BraZ1.CDS.1"/>
    <property type="gene ID" value="A07g02740.2_BraZ1"/>
</dbReference>
<sequence>YSHHFLVPPSGLSGGLALLWRNEINLTVLSSSSNFIDTKVIYKSKEFFLTFIYGSPQQENRAAFWEIISSLGQGRDSAWALTGDFNDILGNSEKTGGPSRCEGSFIPFRSFVSTNGLWDVKHTGNQLSWRGRRHTHDVKSRLDRTLANLEWAEMFPASCCNYLRFEGSDHRPLMTYLDAQIVKKPRPFRYDRRLNEDEEARRIIEAAWRKELDECLEVKISRCRREIIKWSKVQKEIKAKEVLHNQQELERELSATTHDPSKIISLSEALSKAYKAEEIFWRQRSRILWLQGGDRNSAFFHAVTKVRKARNRITTIENEEGVPVYEEEEVGKVFADFYQLLFSTNGGIDFSTVEETISRCITEDMNDILCKIPEIGEVRDALFSINADKAPGSDGFSASFYQSFWSLL</sequence>
<reference evidence="2 3" key="1">
    <citation type="submission" date="2021-07" db="EMBL/GenBank/DDBJ databases">
        <authorList>
            <consortium name="Genoscope - CEA"/>
            <person name="William W."/>
        </authorList>
    </citation>
    <scope>NUCLEOTIDE SEQUENCE [LARGE SCALE GENOMIC DNA]</scope>
</reference>
<feature type="non-terminal residue" evidence="2">
    <location>
        <position position="408"/>
    </location>
</feature>
<dbReference type="AlphaFoldDB" id="A0A8D9HJF8"/>
<dbReference type="EMBL" id="LS974623">
    <property type="protein sequence ID" value="CAG7900630.1"/>
    <property type="molecule type" value="Genomic_DNA"/>
</dbReference>
<dbReference type="SUPFAM" id="SSF56219">
    <property type="entry name" value="DNase I-like"/>
    <property type="match status" value="1"/>
</dbReference>
<evidence type="ECO:0000259" key="1">
    <source>
        <dbReference type="Pfam" id="PF03372"/>
    </source>
</evidence>
<feature type="domain" description="Endonuclease/exonuclease/phosphatase" evidence="1">
    <location>
        <begin position="7"/>
        <end position="170"/>
    </location>
</feature>
<dbReference type="Gene3D" id="3.60.10.10">
    <property type="entry name" value="Endonuclease/exonuclease/phosphatase"/>
    <property type="match status" value="1"/>
</dbReference>
<evidence type="ECO:0000313" key="3">
    <source>
        <dbReference type="Proteomes" id="UP000694005"/>
    </source>
</evidence>
<dbReference type="InterPro" id="IPR005135">
    <property type="entry name" value="Endo/exonuclease/phosphatase"/>
</dbReference>
<dbReference type="Pfam" id="PF03372">
    <property type="entry name" value="Exo_endo_phos"/>
    <property type="match status" value="1"/>
</dbReference>
<dbReference type="PANTHER" id="PTHR33710:SF79">
    <property type="entry name" value="OS06G0205337 PROTEIN"/>
    <property type="match status" value="1"/>
</dbReference>
<dbReference type="PANTHER" id="PTHR33710">
    <property type="entry name" value="BNAC02G09200D PROTEIN"/>
    <property type="match status" value="1"/>
</dbReference>
<dbReference type="InterPro" id="IPR036691">
    <property type="entry name" value="Endo/exonu/phosph_ase_sf"/>
</dbReference>
<dbReference type="Proteomes" id="UP000694005">
    <property type="component" value="Chromosome A07"/>
</dbReference>